<dbReference type="RefSeq" id="WP_379954192.1">
    <property type="nucleotide sequence ID" value="NZ_JAUYVI010000001.1"/>
</dbReference>
<dbReference type="EMBL" id="JAUYVI010000001">
    <property type="protein sequence ID" value="MDQ7246795.1"/>
    <property type="molecule type" value="Genomic_DNA"/>
</dbReference>
<name>A0ABU0YHX8_9PROT</name>
<accession>A0ABU0YHX8</accession>
<comment type="caution">
    <text evidence="1">The sequence shown here is derived from an EMBL/GenBank/DDBJ whole genome shotgun (WGS) entry which is preliminary data.</text>
</comment>
<proteinExistence type="predicted"/>
<dbReference type="Pfam" id="PF05990">
    <property type="entry name" value="DUF900"/>
    <property type="match status" value="1"/>
</dbReference>
<dbReference type="PANTHER" id="PTHR36513:SF1">
    <property type="entry name" value="TRANSMEMBRANE PROTEIN"/>
    <property type="match status" value="1"/>
</dbReference>
<organism evidence="1 2">
    <name type="scientific">Dongia sedimenti</name>
    <dbReference type="NCBI Taxonomy" id="3064282"/>
    <lineage>
        <taxon>Bacteria</taxon>
        <taxon>Pseudomonadati</taxon>
        <taxon>Pseudomonadota</taxon>
        <taxon>Alphaproteobacteria</taxon>
        <taxon>Rhodospirillales</taxon>
        <taxon>Dongiaceae</taxon>
        <taxon>Dongia</taxon>
    </lineage>
</organism>
<sequence>MAVSVYFGTNRNAILGPVANNFGTDFSADGSLAFGRAVITSLADESEIGNSNLAIDSVATGGFSPALQTEIANASSRHLLVYFHGFDYRFREVLMRAALLGDWFGKGAPKVPSTMLAFSWPSLGSLSIDAYRTDYRSATLSGGAFRSFMQSVLPILRAFKQGGANRRVTLLAHSMGNHFLRAGLQAAVGTAPGQIAPSDLLGVVDRVVLAASDEDVDSLSRPDGLGISLGICNRVYVYYNNQDIPLSLISRQVNGIGRLGIDGPPDKESFLGHNVTFVNCSAANPFVNKKKEIRLDPQWHQYYRLVPEVRNDICGAMLGLDDGAMPNRTYRKKGNYYRLDLAK</sequence>
<keyword evidence="1" id="KW-0378">Hydrolase</keyword>
<protein>
    <submittedName>
        <fullName evidence="1">Alpha/beta hydrolase</fullName>
    </submittedName>
</protein>
<gene>
    <name evidence="1" type="ORF">Q8A70_03920</name>
</gene>
<reference evidence="2" key="1">
    <citation type="submission" date="2023-08" db="EMBL/GenBank/DDBJ databases">
        <title>Rhodospirillaceae gen. nov., a novel taxon isolated from the Yangtze River Yuezi River estuary sludge.</title>
        <authorList>
            <person name="Ruan L."/>
        </authorList>
    </citation>
    <scope>NUCLEOTIDE SEQUENCE [LARGE SCALE GENOMIC DNA]</scope>
    <source>
        <strain evidence="2">R-7</strain>
    </source>
</reference>
<keyword evidence="2" id="KW-1185">Reference proteome</keyword>
<dbReference type="InterPro" id="IPR010297">
    <property type="entry name" value="DUF900_hydrolase"/>
</dbReference>
<dbReference type="GO" id="GO:0016787">
    <property type="term" value="F:hydrolase activity"/>
    <property type="evidence" value="ECO:0007669"/>
    <property type="project" value="UniProtKB-KW"/>
</dbReference>
<dbReference type="Proteomes" id="UP001230156">
    <property type="component" value="Unassembled WGS sequence"/>
</dbReference>
<evidence type="ECO:0000313" key="2">
    <source>
        <dbReference type="Proteomes" id="UP001230156"/>
    </source>
</evidence>
<evidence type="ECO:0000313" key="1">
    <source>
        <dbReference type="EMBL" id="MDQ7246795.1"/>
    </source>
</evidence>
<dbReference type="PANTHER" id="PTHR36513">
    <property type="entry name" value="ABC TRANSMEMBRANE TYPE-1 DOMAIN-CONTAINING PROTEIN"/>
    <property type="match status" value="1"/>
</dbReference>